<dbReference type="EMBL" id="BAABJY010000002">
    <property type="protein sequence ID" value="GAA4867784.1"/>
    <property type="molecule type" value="Genomic_DNA"/>
</dbReference>
<dbReference type="Pfam" id="PF02308">
    <property type="entry name" value="MgtC"/>
    <property type="match status" value="1"/>
</dbReference>
<evidence type="ECO:0000256" key="5">
    <source>
        <dbReference type="ARBA" id="ARBA00022989"/>
    </source>
</evidence>
<dbReference type="PANTHER" id="PTHR33778:SF1">
    <property type="entry name" value="MAGNESIUM TRANSPORTER YHID-RELATED"/>
    <property type="match status" value="1"/>
</dbReference>
<evidence type="ECO:0000256" key="2">
    <source>
        <dbReference type="ARBA" id="ARBA00009298"/>
    </source>
</evidence>
<keyword evidence="3" id="KW-1003">Cell membrane</keyword>
<keyword evidence="7" id="KW-0997">Cell inner membrane</keyword>
<comment type="similarity">
    <text evidence="2 7">Belongs to the MgtC/SapB family.</text>
</comment>
<keyword evidence="10" id="KW-1185">Reference proteome</keyword>
<reference evidence="10" key="1">
    <citation type="journal article" date="2019" name="Int. J. Syst. Evol. Microbiol.">
        <title>The Global Catalogue of Microorganisms (GCM) 10K type strain sequencing project: providing services to taxonomists for standard genome sequencing and annotation.</title>
        <authorList>
            <consortium name="The Broad Institute Genomics Platform"/>
            <consortium name="The Broad Institute Genome Sequencing Center for Infectious Disease"/>
            <person name="Wu L."/>
            <person name="Ma J."/>
        </authorList>
    </citation>
    <scope>NUCLEOTIDE SEQUENCE [LARGE SCALE GENOMIC DNA]</scope>
    <source>
        <strain evidence="10">JCM 18392</strain>
    </source>
</reference>
<feature type="domain" description="MgtC/SapB/SrpB/YhiD N-terminal" evidence="8">
    <location>
        <begin position="2"/>
        <end position="124"/>
    </location>
</feature>
<evidence type="ECO:0000259" key="8">
    <source>
        <dbReference type="Pfam" id="PF02308"/>
    </source>
</evidence>
<keyword evidence="4 7" id="KW-0812">Transmembrane</keyword>
<evidence type="ECO:0000256" key="3">
    <source>
        <dbReference type="ARBA" id="ARBA00022475"/>
    </source>
</evidence>
<evidence type="ECO:0000256" key="1">
    <source>
        <dbReference type="ARBA" id="ARBA00004651"/>
    </source>
</evidence>
<sequence length="134" mass="13870">MLGAFLLALPIAWNRERNSNIMGLRTFPLVAVGACAYVMIGIEFIGHDNPDATARIMQGLMTGIGFVGGGAILKHADHVSGTASAASIWIIGAMGAAAGFGYWGYAVALSVINLGVVLLLGGLKKRVNGEDPDD</sequence>
<feature type="transmembrane region" description="Helical" evidence="7">
    <location>
        <begin position="57"/>
        <end position="76"/>
    </location>
</feature>
<protein>
    <recommendedName>
        <fullName evidence="7">Protein MgtC</fullName>
    </recommendedName>
</protein>
<evidence type="ECO:0000256" key="6">
    <source>
        <dbReference type="ARBA" id="ARBA00023136"/>
    </source>
</evidence>
<dbReference type="RefSeq" id="WP_345295359.1">
    <property type="nucleotide sequence ID" value="NZ_BAABJY010000002.1"/>
</dbReference>
<dbReference type="InterPro" id="IPR049177">
    <property type="entry name" value="MgtC_SapB_SrpB_YhiD_N"/>
</dbReference>
<proteinExistence type="inferred from homology"/>
<organism evidence="9 10">
    <name type="scientific">Luteimonas vadosa</name>
    <dbReference type="NCBI Taxonomy" id="1165507"/>
    <lineage>
        <taxon>Bacteria</taxon>
        <taxon>Pseudomonadati</taxon>
        <taxon>Pseudomonadota</taxon>
        <taxon>Gammaproteobacteria</taxon>
        <taxon>Lysobacterales</taxon>
        <taxon>Lysobacteraceae</taxon>
        <taxon>Luteimonas</taxon>
    </lineage>
</organism>
<comment type="caution">
    <text evidence="9">The sequence shown here is derived from an EMBL/GenBank/DDBJ whole genome shotgun (WGS) entry which is preliminary data.</text>
</comment>
<evidence type="ECO:0000256" key="7">
    <source>
        <dbReference type="RuleBase" id="RU365041"/>
    </source>
</evidence>
<gene>
    <name evidence="9" type="ORF">GCM10023332_20220</name>
</gene>
<dbReference type="Proteomes" id="UP001501323">
    <property type="component" value="Unassembled WGS sequence"/>
</dbReference>
<name>A0ABP9E3V8_9GAMM</name>
<dbReference type="PANTHER" id="PTHR33778">
    <property type="entry name" value="PROTEIN MGTC"/>
    <property type="match status" value="1"/>
</dbReference>
<evidence type="ECO:0000313" key="9">
    <source>
        <dbReference type="EMBL" id="GAA4867784.1"/>
    </source>
</evidence>
<dbReference type="PRINTS" id="PR01837">
    <property type="entry name" value="MGTCSAPBPROT"/>
</dbReference>
<evidence type="ECO:0000256" key="4">
    <source>
        <dbReference type="ARBA" id="ARBA00022692"/>
    </source>
</evidence>
<comment type="subcellular location">
    <subcellularLocation>
        <location evidence="7">Cell inner membrane</location>
        <topology evidence="7">Multi-pass membrane protein</topology>
    </subcellularLocation>
    <subcellularLocation>
        <location evidence="1">Cell membrane</location>
        <topology evidence="1">Multi-pass membrane protein</topology>
    </subcellularLocation>
</comment>
<evidence type="ECO:0000313" key="10">
    <source>
        <dbReference type="Proteomes" id="UP001501323"/>
    </source>
</evidence>
<keyword evidence="5 7" id="KW-1133">Transmembrane helix</keyword>
<feature type="transmembrane region" description="Helical" evidence="7">
    <location>
        <begin position="24"/>
        <end position="45"/>
    </location>
</feature>
<feature type="transmembrane region" description="Helical" evidence="7">
    <location>
        <begin position="88"/>
        <end position="120"/>
    </location>
</feature>
<keyword evidence="6 7" id="KW-0472">Membrane</keyword>
<accession>A0ABP9E3V8</accession>
<dbReference type="InterPro" id="IPR003416">
    <property type="entry name" value="MgtC/SapB/SrpB/YhiD_fam"/>
</dbReference>